<accession>U4L5X2</accession>
<keyword evidence="4" id="KW-1185">Reference proteome</keyword>
<evidence type="ECO:0000256" key="2">
    <source>
        <dbReference type="SAM" id="Phobius"/>
    </source>
</evidence>
<evidence type="ECO:0000313" key="3">
    <source>
        <dbReference type="EMBL" id="CCX12211.1"/>
    </source>
</evidence>
<organism evidence="3 4">
    <name type="scientific">Pyronema omphalodes (strain CBS 100304)</name>
    <name type="common">Pyronema confluens</name>
    <dbReference type="NCBI Taxonomy" id="1076935"/>
    <lineage>
        <taxon>Eukaryota</taxon>
        <taxon>Fungi</taxon>
        <taxon>Dikarya</taxon>
        <taxon>Ascomycota</taxon>
        <taxon>Pezizomycotina</taxon>
        <taxon>Pezizomycetes</taxon>
        <taxon>Pezizales</taxon>
        <taxon>Pyronemataceae</taxon>
        <taxon>Pyronema</taxon>
    </lineage>
</organism>
<dbReference type="EMBL" id="HF935685">
    <property type="protein sequence ID" value="CCX12211.1"/>
    <property type="molecule type" value="Genomic_DNA"/>
</dbReference>
<proteinExistence type="predicted"/>
<protein>
    <submittedName>
        <fullName evidence="3">Uncharacterized protein</fullName>
    </submittedName>
</protein>
<dbReference type="OrthoDB" id="10640977at2759"/>
<gene>
    <name evidence="3" type="ORF">PCON_11805</name>
</gene>
<feature type="transmembrane region" description="Helical" evidence="2">
    <location>
        <begin position="205"/>
        <end position="227"/>
    </location>
</feature>
<keyword evidence="2" id="KW-0472">Membrane</keyword>
<keyword evidence="2" id="KW-0812">Transmembrane</keyword>
<keyword evidence="1" id="KW-0175">Coiled coil</keyword>
<dbReference type="AlphaFoldDB" id="U4L5X2"/>
<dbReference type="Proteomes" id="UP000018144">
    <property type="component" value="Unassembled WGS sequence"/>
</dbReference>
<reference evidence="3 4" key="1">
    <citation type="journal article" date="2013" name="PLoS Genet.">
        <title>The genome and development-dependent transcriptomes of Pyronema confluens: a window into fungal evolution.</title>
        <authorList>
            <person name="Traeger S."/>
            <person name="Altegoer F."/>
            <person name="Freitag M."/>
            <person name="Gabaldon T."/>
            <person name="Kempken F."/>
            <person name="Kumar A."/>
            <person name="Marcet-Houben M."/>
            <person name="Poggeler S."/>
            <person name="Stajich J.E."/>
            <person name="Nowrousian M."/>
        </authorList>
    </citation>
    <scope>NUCLEOTIDE SEQUENCE [LARGE SCALE GENOMIC DNA]</scope>
    <source>
        <strain evidence="4">CBS 100304</strain>
        <tissue evidence="3">Vegetative mycelium</tissue>
    </source>
</reference>
<keyword evidence="2" id="KW-1133">Transmembrane helix</keyword>
<name>U4L5X2_PYROM</name>
<evidence type="ECO:0000313" key="4">
    <source>
        <dbReference type="Proteomes" id="UP000018144"/>
    </source>
</evidence>
<feature type="coiled-coil region" evidence="1">
    <location>
        <begin position="48"/>
        <end position="168"/>
    </location>
</feature>
<evidence type="ECO:0000256" key="1">
    <source>
        <dbReference type="SAM" id="Coils"/>
    </source>
</evidence>
<sequence>MPLPVWVDPHRPTSVYSLEERHIRSKERLAWLESQKMWIELERGYQKKKRAELAEAKAQEKAERLAKEVALAKQTKTQTQPEEYRVWNGKEWDLDVERLERQYQEKKRLEREEAEAAALAAQAKTETQSKEYLVWNGKEWGWDIEQLERQYQEKKRLERAEAAATEREKAGDAGPMRRGRFSIIKKQVAVVSKEAVNLWAWAHKIFSYLLLIPLFVVFVAAWSILIAHSAGYREVYFEPRALPPRPVTVQKWDTTYCEGTFDFDTGKVVTKGVCNNPEFMGTLERHFDKEKRYSGDSYEAWKKKSWWQRMRSG</sequence>